<dbReference type="Proteomes" id="UP000823630">
    <property type="component" value="Unassembled WGS sequence"/>
</dbReference>
<gene>
    <name evidence="1" type="ORF">IAC69_03270</name>
</gene>
<name>A0A9D9DEX4_9PROT</name>
<keyword evidence="1" id="KW-0378">Hydrolase</keyword>
<reference evidence="1" key="2">
    <citation type="journal article" date="2021" name="PeerJ">
        <title>Extensive microbial diversity within the chicken gut microbiome revealed by metagenomics and culture.</title>
        <authorList>
            <person name="Gilroy R."/>
            <person name="Ravi A."/>
            <person name="Getino M."/>
            <person name="Pursley I."/>
            <person name="Horton D.L."/>
            <person name="Alikhan N.F."/>
            <person name="Baker D."/>
            <person name="Gharbi K."/>
            <person name="Hall N."/>
            <person name="Watson M."/>
            <person name="Adriaenssens E.M."/>
            <person name="Foster-Nyarko E."/>
            <person name="Jarju S."/>
            <person name="Secka A."/>
            <person name="Antonio M."/>
            <person name="Oren A."/>
            <person name="Chaudhuri R.R."/>
            <person name="La Ragione R."/>
            <person name="Hildebrand F."/>
            <person name="Pallen M.J."/>
        </authorList>
    </citation>
    <scope>NUCLEOTIDE SEQUENCE</scope>
    <source>
        <strain evidence="1">8207</strain>
    </source>
</reference>
<evidence type="ECO:0000313" key="1">
    <source>
        <dbReference type="EMBL" id="MBO8425472.1"/>
    </source>
</evidence>
<comment type="caution">
    <text evidence="1">The sequence shown here is derived from an EMBL/GenBank/DDBJ whole genome shotgun (WGS) entry which is preliminary data.</text>
</comment>
<reference evidence="1" key="1">
    <citation type="submission" date="2020-10" db="EMBL/GenBank/DDBJ databases">
        <authorList>
            <person name="Gilroy R."/>
        </authorList>
    </citation>
    <scope>NUCLEOTIDE SEQUENCE</scope>
    <source>
        <strain evidence="1">8207</strain>
    </source>
</reference>
<organism evidence="1 2">
    <name type="scientific">Candidatus Enterousia avistercoris</name>
    <dbReference type="NCBI Taxonomy" id="2840788"/>
    <lineage>
        <taxon>Bacteria</taxon>
        <taxon>Pseudomonadati</taxon>
        <taxon>Pseudomonadota</taxon>
        <taxon>Alphaproteobacteria</taxon>
        <taxon>Candidatus Enterousia</taxon>
    </lineage>
</organism>
<protein>
    <submittedName>
        <fullName evidence="1">Cell wall hydrolase</fullName>
    </submittedName>
</protein>
<proteinExistence type="predicted"/>
<dbReference type="EMBL" id="JADINC010000049">
    <property type="protein sequence ID" value="MBO8425472.1"/>
    <property type="molecule type" value="Genomic_DNA"/>
</dbReference>
<dbReference type="AlphaFoldDB" id="A0A9D9DEX4"/>
<evidence type="ECO:0000313" key="2">
    <source>
        <dbReference type="Proteomes" id="UP000823630"/>
    </source>
</evidence>
<accession>A0A9D9DEX4</accession>
<dbReference type="GO" id="GO:0016787">
    <property type="term" value="F:hydrolase activity"/>
    <property type="evidence" value="ECO:0007669"/>
    <property type="project" value="UniProtKB-KW"/>
</dbReference>
<sequence>MNLTLIKNPDESKSVLYKIARIVYAETHAVSLHSVEALTSMIANNARVYGREYSDIVSDNDLFEVLTPESKNHNLLSVNVSDEKFQMCLRVVTRMLHGALDDCCNGATRFHHADEIPQWATSRGYIADIDGILFYL</sequence>